<gene>
    <name evidence="1" type="ORF">TFUB20_01351</name>
</gene>
<sequence length="63" mass="7353">MVIDGNEVYTITYRRVSAKYDITFSNHIFRHQLVSYQVSIAAFPRKTDGAQTVFRLCHGNRFI</sequence>
<protein>
    <submittedName>
        <fullName evidence="1">Uncharacterized protein</fullName>
    </submittedName>
</protein>
<dbReference type="Proteomes" id="UP000182057">
    <property type="component" value="Unassembled WGS sequence"/>
</dbReference>
<accession>A0A1D3UKB9</accession>
<dbReference type="EMBL" id="FMMM01000052">
    <property type="protein sequence ID" value="SCQ21394.1"/>
    <property type="molecule type" value="Genomic_DNA"/>
</dbReference>
<organism evidence="1 2">
    <name type="scientific">Tannerella forsythia</name>
    <name type="common">Bacteroides forsythus</name>
    <dbReference type="NCBI Taxonomy" id="28112"/>
    <lineage>
        <taxon>Bacteria</taxon>
        <taxon>Pseudomonadati</taxon>
        <taxon>Bacteroidota</taxon>
        <taxon>Bacteroidia</taxon>
        <taxon>Bacteroidales</taxon>
        <taxon>Tannerellaceae</taxon>
        <taxon>Tannerella</taxon>
    </lineage>
</organism>
<evidence type="ECO:0000313" key="2">
    <source>
        <dbReference type="Proteomes" id="UP000182057"/>
    </source>
</evidence>
<reference evidence="1 2" key="1">
    <citation type="submission" date="2016-09" db="EMBL/GenBank/DDBJ databases">
        <authorList>
            <person name="Capua I."/>
            <person name="De Benedictis P."/>
            <person name="Joannis T."/>
            <person name="Lombin L.H."/>
            <person name="Cattoli G."/>
        </authorList>
    </citation>
    <scope>NUCLEOTIDE SEQUENCE [LARGE SCALE GENOMIC DNA]</scope>
    <source>
        <strain evidence="1 2">UB20</strain>
    </source>
</reference>
<dbReference type="AlphaFoldDB" id="A0A1D3UKB9"/>
<proteinExistence type="predicted"/>
<name>A0A1D3UKB9_TANFO</name>
<evidence type="ECO:0000313" key="1">
    <source>
        <dbReference type="EMBL" id="SCQ21394.1"/>
    </source>
</evidence>